<evidence type="ECO:0000256" key="2">
    <source>
        <dbReference type="ARBA" id="ARBA00029447"/>
    </source>
</evidence>
<dbReference type="GO" id="GO:0007165">
    <property type="term" value="P:signal transduction"/>
    <property type="evidence" value="ECO:0007669"/>
    <property type="project" value="UniProtKB-KW"/>
</dbReference>
<keyword evidence="4" id="KW-0472">Membrane</keyword>
<dbReference type="AlphaFoldDB" id="A0A098B612"/>
<name>A0A098B612_DESHA</name>
<evidence type="ECO:0000313" key="8">
    <source>
        <dbReference type="EMBL" id="KTE92185.1"/>
    </source>
</evidence>
<accession>A0A098B612</accession>
<dbReference type="EMBL" id="LOCK01000017">
    <property type="protein sequence ID" value="KTE92185.1"/>
    <property type="molecule type" value="Genomic_DNA"/>
</dbReference>
<feature type="domain" description="Methyl-accepting transducer" evidence="5">
    <location>
        <begin position="158"/>
        <end position="408"/>
    </location>
</feature>
<organism evidence="7">
    <name type="scientific">Desulfitobacterium hafniense</name>
    <name type="common">Desulfitobacterium frappieri</name>
    <dbReference type="NCBI Taxonomy" id="49338"/>
    <lineage>
        <taxon>Bacteria</taxon>
        <taxon>Bacillati</taxon>
        <taxon>Bacillota</taxon>
        <taxon>Clostridia</taxon>
        <taxon>Eubacteriales</taxon>
        <taxon>Desulfitobacteriaceae</taxon>
        <taxon>Desulfitobacterium</taxon>
    </lineage>
</organism>
<evidence type="ECO:0000313" key="9">
    <source>
        <dbReference type="Proteomes" id="UP000054623"/>
    </source>
</evidence>
<evidence type="ECO:0000256" key="4">
    <source>
        <dbReference type="SAM" id="Phobius"/>
    </source>
</evidence>
<dbReference type="PATRIC" id="fig|49338.4.peg.3671"/>
<dbReference type="Pfam" id="PF00672">
    <property type="entry name" value="HAMP"/>
    <property type="match status" value="1"/>
</dbReference>
<dbReference type="PROSITE" id="PS50111">
    <property type="entry name" value="CHEMOTAXIS_TRANSDUC_2"/>
    <property type="match status" value="1"/>
</dbReference>
<dbReference type="PROSITE" id="PS50885">
    <property type="entry name" value="HAMP"/>
    <property type="match status" value="1"/>
</dbReference>
<dbReference type="Proteomes" id="UP000054623">
    <property type="component" value="Unassembled WGS sequence"/>
</dbReference>
<keyword evidence="4" id="KW-0812">Transmembrane</keyword>
<dbReference type="SUPFAM" id="SSF58104">
    <property type="entry name" value="Methyl-accepting chemotaxis protein (MCP) signaling domain"/>
    <property type="match status" value="1"/>
</dbReference>
<dbReference type="InterPro" id="IPR003660">
    <property type="entry name" value="HAMP_dom"/>
</dbReference>
<dbReference type="GO" id="GO:0016020">
    <property type="term" value="C:membrane"/>
    <property type="evidence" value="ECO:0007669"/>
    <property type="project" value="InterPro"/>
</dbReference>
<feature type="transmembrane region" description="Helical" evidence="4">
    <location>
        <begin position="63"/>
        <end position="83"/>
    </location>
</feature>
<evidence type="ECO:0000313" key="7">
    <source>
        <dbReference type="EMBL" id="CDX03301.1"/>
    </source>
</evidence>
<evidence type="ECO:0000256" key="3">
    <source>
        <dbReference type="PROSITE-ProRule" id="PRU00284"/>
    </source>
</evidence>
<evidence type="ECO:0000259" key="6">
    <source>
        <dbReference type="PROSITE" id="PS50885"/>
    </source>
</evidence>
<evidence type="ECO:0000256" key="1">
    <source>
        <dbReference type="ARBA" id="ARBA00023224"/>
    </source>
</evidence>
<dbReference type="EMBL" id="LK996017">
    <property type="protein sequence ID" value="CDX03301.1"/>
    <property type="molecule type" value="Genomic_DNA"/>
</dbReference>
<reference evidence="8 9" key="2">
    <citation type="submission" date="2015-12" db="EMBL/GenBank/DDBJ databases">
        <title>Draft Genome Sequence of Desulfitobacterium hafniense Strain DH, a Sulfate-reducing Bacterium Isolated from Paddy Soils.</title>
        <authorList>
            <person name="Bao P."/>
            <person name="Zhang X."/>
            <person name="Li G."/>
        </authorList>
    </citation>
    <scope>NUCLEOTIDE SEQUENCE [LARGE SCALE GENOMIC DNA]</scope>
    <source>
        <strain evidence="8 9">DH</strain>
    </source>
</reference>
<evidence type="ECO:0000259" key="5">
    <source>
        <dbReference type="PROSITE" id="PS50111"/>
    </source>
</evidence>
<comment type="similarity">
    <text evidence="2">Belongs to the methyl-accepting chemotaxis (MCP) protein family.</text>
</comment>
<dbReference type="CDD" id="cd11386">
    <property type="entry name" value="MCP_signal"/>
    <property type="match status" value="1"/>
</dbReference>
<keyword evidence="1 3" id="KW-0807">Transducer</keyword>
<dbReference type="InterPro" id="IPR004089">
    <property type="entry name" value="MCPsignal_dom"/>
</dbReference>
<dbReference type="SMART" id="SM00283">
    <property type="entry name" value="MA"/>
    <property type="match status" value="1"/>
</dbReference>
<dbReference type="Gene3D" id="1.10.287.950">
    <property type="entry name" value="Methyl-accepting chemotaxis protein"/>
    <property type="match status" value="1"/>
</dbReference>
<dbReference type="CDD" id="cd06225">
    <property type="entry name" value="HAMP"/>
    <property type="match status" value="1"/>
</dbReference>
<dbReference type="RefSeq" id="WP_005816871.1">
    <property type="nucleotide sequence ID" value="NZ_CABKQQ010000060.1"/>
</dbReference>
<dbReference type="Pfam" id="PF00015">
    <property type="entry name" value="MCPsignal"/>
    <property type="match status" value="1"/>
</dbReference>
<dbReference type="PANTHER" id="PTHR32089">
    <property type="entry name" value="METHYL-ACCEPTING CHEMOTAXIS PROTEIN MCPB"/>
    <property type="match status" value="1"/>
</dbReference>
<reference evidence="7" key="1">
    <citation type="submission" date="2014-07" db="EMBL/GenBank/DDBJ databases">
        <authorList>
            <person name="Hornung V.Bastian."/>
        </authorList>
    </citation>
    <scope>NUCLEOTIDE SEQUENCE</scope>
    <source>
        <strain evidence="7">PCE-S</strain>
    </source>
</reference>
<feature type="transmembrane region" description="Helical" evidence="4">
    <location>
        <begin position="31"/>
        <end position="51"/>
    </location>
</feature>
<feature type="domain" description="HAMP" evidence="6">
    <location>
        <begin position="86"/>
        <end position="139"/>
    </location>
</feature>
<gene>
    <name evidence="8" type="ORF">AT727_04420</name>
    <name evidence="7" type="ORF">DPCES_3415</name>
</gene>
<protein>
    <submittedName>
        <fullName evidence="7 8">Chemotaxis protein</fullName>
    </submittedName>
</protein>
<proteinExistence type="inferred from homology"/>
<keyword evidence="4" id="KW-1133">Transmembrane helix</keyword>
<dbReference type="SMART" id="SM00304">
    <property type="entry name" value="HAMP"/>
    <property type="match status" value="1"/>
</dbReference>
<dbReference type="Gene3D" id="6.10.340.10">
    <property type="match status" value="1"/>
</dbReference>
<dbReference type="OrthoDB" id="5392220at2"/>
<dbReference type="PANTHER" id="PTHR32089:SF114">
    <property type="entry name" value="METHYL-ACCEPTING CHEMOTAXIS PROTEIN MCPB"/>
    <property type="match status" value="1"/>
</dbReference>
<sequence length="445" mass="47960">MNSFLDRISEFFFKHSGIVRWWFNLSVSAKLSLAFGINALITLVAGGAVYFMVKTGANLEQNILIYLVSLVIAGLIIFIYGLYISYLVATPLRRGVQFAEKMAQGDLTATLYSMGQKDELGTLCKSLNQMTENFRSLVGDITHSADIFAESSQVLSTQSGGTSESAQLVSSSIHQVASGSQTQANSVQNIMSSIQSMAHGIRQIEEHINLADHSSRQSLQLAQDGDTAMTMVNLQMGHIHNSVDNTGQIITALGEKSTVIGSIVETIKAISDQTNLLALNAAIEAARAGEHGRGFSVVAEEVRKLAEQSTLSSAQIETIIHDIKTSLDEAITSMDSEKEVVQSGANAIQNAQQAFTRIKESTQVLSEQIQEISALSSGITQSADIIAHEVTQVAAICQETTAQTEEVASSSSEQMVAMQEINASAQELSKTAQELQYAARKFILN</sequence>